<dbReference type="KEGG" id="mng:MNEG_7569"/>
<dbReference type="GeneID" id="25740445"/>
<name>A0A0D2MI69_9CHLO</name>
<reference evidence="1 2" key="1">
    <citation type="journal article" date="2013" name="BMC Genomics">
        <title>Reconstruction of the lipid metabolism for the microalga Monoraphidium neglectum from its genome sequence reveals characteristics suitable for biofuel production.</title>
        <authorList>
            <person name="Bogen C."/>
            <person name="Al-Dilaimi A."/>
            <person name="Albersmeier A."/>
            <person name="Wichmann J."/>
            <person name="Grundmann M."/>
            <person name="Rupp O."/>
            <person name="Lauersen K.J."/>
            <person name="Blifernez-Klassen O."/>
            <person name="Kalinowski J."/>
            <person name="Goesmann A."/>
            <person name="Mussgnug J.H."/>
            <person name="Kruse O."/>
        </authorList>
    </citation>
    <scope>NUCLEOTIDE SEQUENCE [LARGE SCALE GENOMIC DNA]</scope>
    <source>
        <strain evidence="1 2">SAG 48.87</strain>
    </source>
</reference>
<sequence length="87" mass="10183">MFAGSHVISVMFHVITFRMTRTGVMMDIEKFRPWWLCPSMHKLNLVVAWADLLLSDRRSFTARSELISKLLVITYLAYINLCRYVNG</sequence>
<dbReference type="RefSeq" id="XP_013899411.1">
    <property type="nucleotide sequence ID" value="XM_014043957.1"/>
</dbReference>
<accession>A0A0D2MI69</accession>
<proteinExistence type="predicted"/>
<evidence type="ECO:0000313" key="1">
    <source>
        <dbReference type="EMBL" id="KIZ00392.1"/>
    </source>
</evidence>
<protein>
    <submittedName>
        <fullName evidence="1">Uncharacterized protein</fullName>
    </submittedName>
</protein>
<dbReference type="Proteomes" id="UP000054498">
    <property type="component" value="Unassembled WGS sequence"/>
</dbReference>
<evidence type="ECO:0000313" key="2">
    <source>
        <dbReference type="Proteomes" id="UP000054498"/>
    </source>
</evidence>
<keyword evidence="2" id="KW-1185">Reference proteome</keyword>
<gene>
    <name evidence="1" type="ORF">MNEG_7569</name>
</gene>
<organism evidence="1 2">
    <name type="scientific">Monoraphidium neglectum</name>
    <dbReference type="NCBI Taxonomy" id="145388"/>
    <lineage>
        <taxon>Eukaryota</taxon>
        <taxon>Viridiplantae</taxon>
        <taxon>Chlorophyta</taxon>
        <taxon>core chlorophytes</taxon>
        <taxon>Chlorophyceae</taxon>
        <taxon>CS clade</taxon>
        <taxon>Sphaeropleales</taxon>
        <taxon>Selenastraceae</taxon>
        <taxon>Monoraphidium</taxon>
    </lineage>
</organism>
<dbReference type="EMBL" id="KK101569">
    <property type="protein sequence ID" value="KIZ00392.1"/>
    <property type="molecule type" value="Genomic_DNA"/>
</dbReference>
<dbReference type="AlphaFoldDB" id="A0A0D2MI69"/>
<feature type="non-terminal residue" evidence="1">
    <location>
        <position position="87"/>
    </location>
</feature>